<keyword evidence="3" id="KW-1133">Transmembrane helix</keyword>
<keyword evidence="3" id="KW-0472">Membrane</keyword>
<dbReference type="SMART" id="SM00034">
    <property type="entry name" value="CLECT"/>
    <property type="match status" value="1"/>
</dbReference>
<evidence type="ECO:0000313" key="7">
    <source>
        <dbReference type="RefSeq" id="XP_005103516.1"/>
    </source>
</evidence>
<dbReference type="Pfam" id="PF00431">
    <property type="entry name" value="CUB"/>
    <property type="match status" value="1"/>
</dbReference>
<gene>
    <name evidence="7" type="primary">LOC101852709</name>
</gene>
<evidence type="ECO:0000256" key="1">
    <source>
        <dbReference type="ARBA" id="ARBA00023157"/>
    </source>
</evidence>
<dbReference type="CDD" id="cd00037">
    <property type="entry name" value="CLECT"/>
    <property type="match status" value="1"/>
</dbReference>
<evidence type="ECO:0000313" key="6">
    <source>
        <dbReference type="Proteomes" id="UP000694888"/>
    </source>
</evidence>
<sequence>MHAMMKRSGVVSLQPFTIVIATTIFARVYAFNFYCPDAPKQINLAQGEQASIITRYRGQSFYSESQYCEWHVDAGLGQRVHVEVAQSDLQYAQPGSLCDGFDSVKIVDDLENLVLVSWCGNEHPDVINTEGHQLKIVFSSDSITPSTERYTRGVTLTLKAFASSECPPDWQRLESSCFKRQTSKASWFESQEGCNLEQGNLASIKSQEEFDFIRTYFNATGKVWIGLSDIASPTTFEWIDKVISTSYNGVSTLTPNKFSHCVSLNVKSEELSTEDCEGKKYESLCRANRGPPFTIYPLPREGTNKGSGSSGRLLLLGLLVPAAILLLLVIIGIIVYQKRKSLPWPFSTDTFGKRSAGATSASVELSGTTVPEARSSFNEISDQEASQHVAPPTYLQAISDPRVL</sequence>
<dbReference type="Gene3D" id="2.60.120.290">
    <property type="entry name" value="Spermadhesin, CUB domain"/>
    <property type="match status" value="1"/>
</dbReference>
<dbReference type="InterPro" id="IPR016186">
    <property type="entry name" value="C-type_lectin-like/link_sf"/>
</dbReference>
<evidence type="ECO:0000256" key="2">
    <source>
        <dbReference type="PROSITE-ProRule" id="PRU00059"/>
    </source>
</evidence>
<comment type="caution">
    <text evidence="2">Lacks conserved residue(s) required for the propagation of feature annotation.</text>
</comment>
<feature type="domain" description="C-type lectin" evidence="5">
    <location>
        <begin position="173"/>
        <end position="277"/>
    </location>
</feature>
<dbReference type="RefSeq" id="XP_005103516.1">
    <property type="nucleotide sequence ID" value="XM_005103459.3"/>
</dbReference>
<dbReference type="InterPro" id="IPR001304">
    <property type="entry name" value="C-type_lectin-like"/>
</dbReference>
<evidence type="ECO:0000256" key="3">
    <source>
        <dbReference type="SAM" id="Phobius"/>
    </source>
</evidence>
<reference evidence="7" key="1">
    <citation type="submission" date="2025-08" db="UniProtKB">
        <authorList>
            <consortium name="RefSeq"/>
        </authorList>
    </citation>
    <scope>IDENTIFICATION</scope>
</reference>
<dbReference type="Pfam" id="PF00059">
    <property type="entry name" value="Lectin_C"/>
    <property type="match status" value="1"/>
</dbReference>
<dbReference type="Proteomes" id="UP000694888">
    <property type="component" value="Unplaced"/>
</dbReference>
<keyword evidence="3" id="KW-0812">Transmembrane</keyword>
<dbReference type="Gene3D" id="3.10.100.10">
    <property type="entry name" value="Mannose-Binding Protein A, subunit A"/>
    <property type="match status" value="1"/>
</dbReference>
<proteinExistence type="predicted"/>
<dbReference type="InterPro" id="IPR016187">
    <property type="entry name" value="CTDL_fold"/>
</dbReference>
<dbReference type="CDD" id="cd00041">
    <property type="entry name" value="CUB"/>
    <property type="match status" value="1"/>
</dbReference>
<evidence type="ECO:0000259" key="5">
    <source>
        <dbReference type="PROSITE" id="PS50041"/>
    </source>
</evidence>
<feature type="transmembrane region" description="Helical" evidence="3">
    <location>
        <begin position="313"/>
        <end position="336"/>
    </location>
</feature>
<dbReference type="InterPro" id="IPR050111">
    <property type="entry name" value="C-type_lectin/snaclec_domain"/>
</dbReference>
<name>A0ABM0JWY7_APLCA</name>
<dbReference type="SMART" id="SM00042">
    <property type="entry name" value="CUB"/>
    <property type="match status" value="1"/>
</dbReference>
<keyword evidence="1" id="KW-1015">Disulfide bond</keyword>
<dbReference type="SUPFAM" id="SSF49854">
    <property type="entry name" value="Spermadhesin, CUB domain"/>
    <property type="match status" value="1"/>
</dbReference>
<protein>
    <submittedName>
        <fullName evidence="7">Uncharacterized protein LOC101852709</fullName>
    </submittedName>
</protein>
<feature type="domain" description="CUB" evidence="4">
    <location>
        <begin position="35"/>
        <end position="161"/>
    </location>
</feature>
<accession>A0ABM0JWY7</accession>
<keyword evidence="6" id="KW-1185">Reference proteome</keyword>
<dbReference type="InterPro" id="IPR000859">
    <property type="entry name" value="CUB_dom"/>
</dbReference>
<dbReference type="PANTHER" id="PTHR22803">
    <property type="entry name" value="MANNOSE, PHOSPHOLIPASE, LECTIN RECEPTOR RELATED"/>
    <property type="match status" value="1"/>
</dbReference>
<organism evidence="6 7">
    <name type="scientific">Aplysia californica</name>
    <name type="common">California sea hare</name>
    <dbReference type="NCBI Taxonomy" id="6500"/>
    <lineage>
        <taxon>Eukaryota</taxon>
        <taxon>Metazoa</taxon>
        <taxon>Spiralia</taxon>
        <taxon>Lophotrochozoa</taxon>
        <taxon>Mollusca</taxon>
        <taxon>Gastropoda</taxon>
        <taxon>Heterobranchia</taxon>
        <taxon>Euthyneura</taxon>
        <taxon>Tectipleura</taxon>
        <taxon>Aplysiida</taxon>
        <taxon>Aplysioidea</taxon>
        <taxon>Aplysiidae</taxon>
        <taxon>Aplysia</taxon>
    </lineage>
</organism>
<dbReference type="SUPFAM" id="SSF56436">
    <property type="entry name" value="C-type lectin-like"/>
    <property type="match status" value="1"/>
</dbReference>
<evidence type="ECO:0000259" key="4">
    <source>
        <dbReference type="PROSITE" id="PS01180"/>
    </source>
</evidence>
<dbReference type="PROSITE" id="PS01180">
    <property type="entry name" value="CUB"/>
    <property type="match status" value="1"/>
</dbReference>
<dbReference type="PROSITE" id="PS50041">
    <property type="entry name" value="C_TYPE_LECTIN_2"/>
    <property type="match status" value="1"/>
</dbReference>
<dbReference type="InterPro" id="IPR035914">
    <property type="entry name" value="Sperma_CUB_dom_sf"/>
</dbReference>
<dbReference type="GeneID" id="101852709"/>